<organism evidence="1 2">
    <name type="scientific">Nitrosopumilus zosterae</name>
    <dbReference type="NCBI Taxonomy" id="718286"/>
    <lineage>
        <taxon>Archaea</taxon>
        <taxon>Nitrososphaerota</taxon>
        <taxon>Nitrososphaeria</taxon>
        <taxon>Nitrosopumilales</taxon>
        <taxon>Nitrosopumilaceae</taxon>
        <taxon>Nitrosopumilus</taxon>
    </lineage>
</organism>
<dbReference type="RefSeq" id="WP_200829089.1">
    <property type="nucleotide sequence ID" value="NZ_AP026695.1"/>
</dbReference>
<dbReference type="InterPro" id="IPR036390">
    <property type="entry name" value="WH_DNA-bd_sf"/>
</dbReference>
<dbReference type="SUPFAM" id="SSF46785">
    <property type="entry name" value="Winged helix' DNA-binding domain"/>
    <property type="match status" value="1"/>
</dbReference>
<comment type="caution">
    <text evidence="1">The sequence shown here is derived from an EMBL/GenBank/DDBJ whole genome shotgun (WGS) entry which is preliminary data.</text>
</comment>
<accession>A0A2S2KSK7</accession>
<dbReference type="Proteomes" id="UP000245829">
    <property type="component" value="Unassembled WGS sequence"/>
</dbReference>
<dbReference type="AlphaFoldDB" id="A0A2S2KSK7"/>
<keyword evidence="2" id="KW-1185">Reference proteome</keyword>
<proteinExistence type="predicted"/>
<dbReference type="EMBL" id="BGKI01000007">
    <property type="protein sequence ID" value="GBH34629.1"/>
    <property type="molecule type" value="Genomic_DNA"/>
</dbReference>
<dbReference type="Gene3D" id="1.10.10.10">
    <property type="entry name" value="Winged helix-like DNA-binding domain superfamily/Winged helix DNA-binding domain"/>
    <property type="match status" value="1"/>
</dbReference>
<dbReference type="OrthoDB" id="9844at2157"/>
<evidence type="ECO:0000313" key="2">
    <source>
        <dbReference type="Proteomes" id="UP000245829"/>
    </source>
</evidence>
<dbReference type="GeneID" id="76209075"/>
<sequence length="81" mass="9718">MKLYEYGEMNQSRLMSICGLNNVKHKEILDSMVNKQMIERKEEPWGNKTIYKYKISEKGKTLLEEVLQRYEDLFPRDNGDE</sequence>
<dbReference type="InterPro" id="IPR036388">
    <property type="entry name" value="WH-like_DNA-bd_sf"/>
</dbReference>
<evidence type="ECO:0008006" key="3">
    <source>
        <dbReference type="Google" id="ProtNLM"/>
    </source>
</evidence>
<evidence type="ECO:0000313" key="1">
    <source>
        <dbReference type="EMBL" id="GBH34629.1"/>
    </source>
</evidence>
<reference evidence="1 2" key="1">
    <citation type="submission" date="2018-05" db="EMBL/GenBank/DDBJ databases">
        <title>genome sequencing of Nitrosopumilus sp. NM25.</title>
        <authorList>
            <person name="Mori K."/>
            <person name="Nakagawa T."/>
        </authorList>
    </citation>
    <scope>NUCLEOTIDE SEQUENCE [LARGE SCALE GENOMIC DNA]</scope>
    <source>
        <strain evidence="1 2">NM25</strain>
    </source>
</reference>
<name>A0A2S2KSK7_9ARCH</name>
<protein>
    <recommendedName>
        <fullName evidence="3">ArnR1-like winged helix-turn-helix domain-containing protein</fullName>
    </recommendedName>
</protein>
<gene>
    <name evidence="1" type="ORF">NZNM25_14200</name>
</gene>